<dbReference type="PROSITE" id="PS50977">
    <property type="entry name" value="HTH_TETR_2"/>
    <property type="match status" value="1"/>
</dbReference>
<proteinExistence type="predicted"/>
<evidence type="ECO:0000256" key="4">
    <source>
        <dbReference type="PROSITE-ProRule" id="PRU00335"/>
    </source>
</evidence>
<feature type="domain" description="HTH tetR-type" evidence="5">
    <location>
        <begin position="7"/>
        <end position="67"/>
    </location>
</feature>
<dbReference type="PROSITE" id="PS01081">
    <property type="entry name" value="HTH_TETR_1"/>
    <property type="match status" value="1"/>
</dbReference>
<dbReference type="AlphaFoldDB" id="A0A0B1ZTH1"/>
<dbReference type="PANTHER" id="PTHR30055:SF234">
    <property type="entry name" value="HTH-TYPE TRANSCRIPTIONAL REGULATOR BETI"/>
    <property type="match status" value="1"/>
</dbReference>
<dbReference type="InterPro" id="IPR023772">
    <property type="entry name" value="DNA-bd_HTH_TetR-type_CS"/>
</dbReference>
<dbReference type="InterPro" id="IPR041586">
    <property type="entry name" value="PsrA_TetR_C"/>
</dbReference>
<evidence type="ECO:0000313" key="6">
    <source>
        <dbReference type="EMBL" id="KHK92759.1"/>
    </source>
</evidence>
<keyword evidence="7" id="KW-1185">Reference proteome</keyword>
<dbReference type="InterPro" id="IPR001647">
    <property type="entry name" value="HTH_TetR"/>
</dbReference>
<dbReference type="Pfam" id="PF00440">
    <property type="entry name" value="TetR_N"/>
    <property type="match status" value="1"/>
</dbReference>
<organism evidence="6 7">
    <name type="scientific">Novosphingobium malaysiense</name>
    <dbReference type="NCBI Taxonomy" id="1348853"/>
    <lineage>
        <taxon>Bacteria</taxon>
        <taxon>Pseudomonadati</taxon>
        <taxon>Pseudomonadota</taxon>
        <taxon>Alphaproteobacteria</taxon>
        <taxon>Sphingomonadales</taxon>
        <taxon>Sphingomonadaceae</taxon>
        <taxon>Novosphingobium</taxon>
    </lineage>
</organism>
<keyword evidence="3" id="KW-0804">Transcription</keyword>
<dbReference type="InterPro" id="IPR050109">
    <property type="entry name" value="HTH-type_TetR-like_transc_reg"/>
</dbReference>
<dbReference type="STRING" id="1348853.LK12_07830"/>
<keyword evidence="1" id="KW-0805">Transcription regulation</keyword>
<dbReference type="GO" id="GO:0000976">
    <property type="term" value="F:transcription cis-regulatory region binding"/>
    <property type="evidence" value="ECO:0007669"/>
    <property type="project" value="TreeGrafter"/>
</dbReference>
<dbReference type="InterPro" id="IPR009057">
    <property type="entry name" value="Homeodomain-like_sf"/>
</dbReference>
<feature type="DNA-binding region" description="H-T-H motif" evidence="4">
    <location>
        <begin position="30"/>
        <end position="49"/>
    </location>
</feature>
<comment type="caution">
    <text evidence="6">The sequence shown here is derived from an EMBL/GenBank/DDBJ whole genome shotgun (WGS) entry which is preliminary data.</text>
</comment>
<dbReference type="Pfam" id="PF17939">
    <property type="entry name" value="TetR_C_30"/>
    <property type="match status" value="1"/>
</dbReference>
<dbReference type="SUPFAM" id="SSF46689">
    <property type="entry name" value="Homeodomain-like"/>
    <property type="match status" value="1"/>
</dbReference>
<evidence type="ECO:0000256" key="3">
    <source>
        <dbReference type="ARBA" id="ARBA00023163"/>
    </source>
</evidence>
<dbReference type="PANTHER" id="PTHR30055">
    <property type="entry name" value="HTH-TYPE TRANSCRIPTIONAL REGULATOR RUTR"/>
    <property type="match status" value="1"/>
</dbReference>
<dbReference type="Proteomes" id="UP000031057">
    <property type="component" value="Unassembled WGS sequence"/>
</dbReference>
<reference evidence="6 7" key="1">
    <citation type="submission" date="2014-10" db="EMBL/GenBank/DDBJ databases">
        <title>Genome sequence of Novosphingobium malaysiense MUSC 273(T).</title>
        <authorList>
            <person name="Lee L.-H."/>
        </authorList>
    </citation>
    <scope>NUCLEOTIDE SEQUENCE [LARGE SCALE GENOMIC DNA]</scope>
    <source>
        <strain evidence="6 7">MUSC 273</strain>
    </source>
</reference>
<dbReference type="GO" id="GO:0003700">
    <property type="term" value="F:DNA-binding transcription factor activity"/>
    <property type="evidence" value="ECO:0007669"/>
    <property type="project" value="TreeGrafter"/>
</dbReference>
<dbReference type="EMBL" id="JTDI01000002">
    <property type="protein sequence ID" value="KHK92759.1"/>
    <property type="molecule type" value="Genomic_DNA"/>
</dbReference>
<evidence type="ECO:0000313" key="7">
    <source>
        <dbReference type="Proteomes" id="UP000031057"/>
    </source>
</evidence>
<dbReference type="Gene3D" id="1.10.357.10">
    <property type="entry name" value="Tetracycline Repressor, domain 2"/>
    <property type="match status" value="1"/>
</dbReference>
<evidence type="ECO:0000256" key="2">
    <source>
        <dbReference type="ARBA" id="ARBA00023125"/>
    </source>
</evidence>
<dbReference type="SUPFAM" id="SSF48498">
    <property type="entry name" value="Tetracyclin repressor-like, C-terminal domain"/>
    <property type="match status" value="1"/>
</dbReference>
<dbReference type="PRINTS" id="PR00455">
    <property type="entry name" value="HTHTETR"/>
</dbReference>
<gene>
    <name evidence="6" type="ORF">LK12_07830</name>
</gene>
<protein>
    <recommendedName>
        <fullName evidence="5">HTH tetR-type domain-containing protein</fullName>
    </recommendedName>
</protein>
<accession>A0A0B1ZTH1</accession>
<keyword evidence="2 4" id="KW-0238">DNA-binding</keyword>
<dbReference type="InterPro" id="IPR036271">
    <property type="entry name" value="Tet_transcr_reg_TetR-rel_C_sf"/>
</dbReference>
<sequence length="213" mass="23762">MRRRNGAVRREQIMDAAEQVFALRGYDGASLRDVARQADASLGVITHHFPSKENLLYNVVLRKRDPLIEIIRENLERAKNENKGDLGTIEAFIRPFLRSCIDSGSEFRTYIRLTSSFMGAYAANEVNVALLELLPISSLFAEFLRDAAPHIPDRKLKLAVYLIDAAVIFMVQDQGFLDQVTDGEYPIAAINELISPAATFFTGGLRALAETSD</sequence>
<evidence type="ECO:0000256" key="1">
    <source>
        <dbReference type="ARBA" id="ARBA00023015"/>
    </source>
</evidence>
<name>A0A0B1ZTH1_9SPHN</name>
<evidence type="ECO:0000259" key="5">
    <source>
        <dbReference type="PROSITE" id="PS50977"/>
    </source>
</evidence>